<comment type="function">
    <text evidence="1">Required for biogenesis of the 60S ribosomal subunit.</text>
</comment>
<dbReference type="Proteomes" id="UP001142489">
    <property type="component" value="Unassembled WGS sequence"/>
</dbReference>
<dbReference type="OrthoDB" id="1638493at2759"/>
<feature type="region of interest" description="Disordered" evidence="8">
    <location>
        <begin position="1"/>
        <end position="59"/>
    </location>
</feature>
<dbReference type="GO" id="GO:0000027">
    <property type="term" value="P:ribosomal large subunit assembly"/>
    <property type="evidence" value="ECO:0007669"/>
    <property type="project" value="TreeGrafter"/>
</dbReference>
<sequence length="385" mass="43948">MAAAAAKRQRGSGKGSAAGPKKKRARKAPEEKDGKGNGPPPGAVAGQEEHFVPPPVSQGKWKNKERVLIFSSRGINFRTRHLMKDLRTLMPHSKADTKMDRKDKLFVINEVCEMKNCNKCIYFEAKKKQDLYIWFSNVPQGPSAKFLVQNIHTLAELKMTGNCLKGSRPLLSFDAASIDLRQLSSLVVSKIGAFCVFLKYFVLQAFDQEPHYALLKELFIQIFSTPQYHPKSQPFVDHVFTFSITDRRIWFRNYQIVEEDAALVEIGPRLVLNLIKIFQGSFGGPTLYENPHYQSPNMHRRAIRLATAAKFREKQQMKELQKIKKKEEKALIPEDPTEQVFETPAEEKPVEIELVKPEPKINLKKKKKLHQRERKLKKKLGGTGA</sequence>
<dbReference type="GO" id="GO:0006364">
    <property type="term" value="P:rRNA processing"/>
    <property type="evidence" value="ECO:0007669"/>
    <property type="project" value="InterPro"/>
</dbReference>
<accession>A0A9Q0XZ12</accession>
<dbReference type="GO" id="GO:0005730">
    <property type="term" value="C:nucleolus"/>
    <property type="evidence" value="ECO:0007669"/>
    <property type="project" value="UniProtKB-SubCell"/>
</dbReference>
<keyword evidence="11" id="KW-1185">Reference proteome</keyword>
<comment type="similarity">
    <text evidence="3">Belongs to the BRX1 family.</text>
</comment>
<evidence type="ECO:0000256" key="5">
    <source>
        <dbReference type="ARBA" id="ARBA00022517"/>
    </source>
</evidence>
<dbReference type="SUPFAM" id="SSF52954">
    <property type="entry name" value="Class II aaRS ABD-related"/>
    <property type="match status" value="1"/>
</dbReference>
<evidence type="ECO:0000313" key="11">
    <source>
        <dbReference type="Proteomes" id="UP001142489"/>
    </source>
</evidence>
<evidence type="ECO:0000256" key="6">
    <source>
        <dbReference type="ARBA" id="ARBA00023242"/>
    </source>
</evidence>
<evidence type="ECO:0000256" key="3">
    <source>
        <dbReference type="ARBA" id="ARBA00006369"/>
    </source>
</evidence>
<name>A0A9Q0XZ12_9SAUR</name>
<evidence type="ECO:0000256" key="2">
    <source>
        <dbReference type="ARBA" id="ARBA00004604"/>
    </source>
</evidence>
<dbReference type="SMART" id="SM00879">
    <property type="entry name" value="Brix"/>
    <property type="match status" value="1"/>
</dbReference>
<dbReference type="GO" id="GO:0019843">
    <property type="term" value="F:rRNA binding"/>
    <property type="evidence" value="ECO:0007669"/>
    <property type="project" value="InterPro"/>
</dbReference>
<protein>
    <recommendedName>
        <fullName evidence="4">Ribosome biogenesis protein BRX1 homolog</fullName>
    </recommendedName>
    <alternativeName>
        <fullName evidence="7">Brix domain-containing protein 2</fullName>
    </alternativeName>
</protein>
<gene>
    <name evidence="10" type="ORF">JRQ81_013004</name>
</gene>
<dbReference type="PANTHER" id="PTHR13634:SF0">
    <property type="entry name" value="RIBOSOME BIOGENESIS PROTEIN BRX1 HOMOLOG"/>
    <property type="match status" value="1"/>
</dbReference>
<keyword evidence="6" id="KW-0539">Nucleus</keyword>
<dbReference type="Pfam" id="PF04427">
    <property type="entry name" value="Brix"/>
    <property type="match status" value="2"/>
</dbReference>
<dbReference type="AlphaFoldDB" id="A0A9Q0XZ12"/>
<proteinExistence type="inferred from homology"/>
<evidence type="ECO:0000256" key="1">
    <source>
        <dbReference type="ARBA" id="ARBA00003439"/>
    </source>
</evidence>
<evidence type="ECO:0000259" key="9">
    <source>
        <dbReference type="PROSITE" id="PS50833"/>
    </source>
</evidence>
<dbReference type="EMBL" id="JAPFRF010000004">
    <property type="protein sequence ID" value="KAJ7335063.1"/>
    <property type="molecule type" value="Genomic_DNA"/>
</dbReference>
<comment type="subcellular location">
    <subcellularLocation>
        <location evidence="2">Nucleus</location>
        <location evidence="2">Nucleolus</location>
    </subcellularLocation>
</comment>
<feature type="domain" description="Brix" evidence="9">
    <location>
        <begin position="65"/>
        <end position="283"/>
    </location>
</feature>
<feature type="region of interest" description="Disordered" evidence="8">
    <location>
        <begin position="364"/>
        <end position="385"/>
    </location>
</feature>
<feature type="region of interest" description="Disordered" evidence="8">
    <location>
        <begin position="326"/>
        <end position="346"/>
    </location>
</feature>
<evidence type="ECO:0000256" key="4">
    <source>
        <dbReference type="ARBA" id="ARBA00020522"/>
    </source>
</evidence>
<comment type="caution">
    <text evidence="10">The sequence shown here is derived from an EMBL/GenBank/DDBJ whole genome shotgun (WGS) entry which is preliminary data.</text>
</comment>
<dbReference type="PANTHER" id="PTHR13634">
    <property type="entry name" value="RIBOSOME BIOGENESIS PROTEIN BRIX"/>
    <property type="match status" value="1"/>
</dbReference>
<evidence type="ECO:0000313" key="10">
    <source>
        <dbReference type="EMBL" id="KAJ7335063.1"/>
    </source>
</evidence>
<organism evidence="10 11">
    <name type="scientific">Phrynocephalus forsythii</name>
    <dbReference type="NCBI Taxonomy" id="171643"/>
    <lineage>
        <taxon>Eukaryota</taxon>
        <taxon>Metazoa</taxon>
        <taxon>Chordata</taxon>
        <taxon>Craniata</taxon>
        <taxon>Vertebrata</taxon>
        <taxon>Euteleostomi</taxon>
        <taxon>Lepidosauria</taxon>
        <taxon>Squamata</taxon>
        <taxon>Bifurcata</taxon>
        <taxon>Unidentata</taxon>
        <taxon>Episquamata</taxon>
        <taxon>Toxicofera</taxon>
        <taxon>Iguania</taxon>
        <taxon>Acrodonta</taxon>
        <taxon>Agamidae</taxon>
        <taxon>Agaminae</taxon>
        <taxon>Phrynocephalus</taxon>
    </lineage>
</organism>
<reference evidence="10" key="1">
    <citation type="journal article" date="2023" name="DNA Res.">
        <title>Chromosome-level genome assembly of Phrynocephalus forsythii using third-generation DNA sequencing and Hi-C analysis.</title>
        <authorList>
            <person name="Qi Y."/>
            <person name="Zhao W."/>
            <person name="Zhao Y."/>
            <person name="Niu C."/>
            <person name="Cao S."/>
            <person name="Zhang Y."/>
        </authorList>
    </citation>
    <scope>NUCLEOTIDE SEQUENCE</scope>
    <source>
        <tissue evidence="10">Muscle</tissue>
    </source>
</reference>
<dbReference type="InterPro" id="IPR026532">
    <property type="entry name" value="BRX1"/>
</dbReference>
<dbReference type="PROSITE" id="PS50833">
    <property type="entry name" value="BRIX"/>
    <property type="match status" value="1"/>
</dbReference>
<keyword evidence="5" id="KW-0690">Ribosome biogenesis</keyword>
<dbReference type="InterPro" id="IPR007109">
    <property type="entry name" value="Brix"/>
</dbReference>
<evidence type="ECO:0000256" key="8">
    <source>
        <dbReference type="SAM" id="MobiDB-lite"/>
    </source>
</evidence>
<evidence type="ECO:0000256" key="7">
    <source>
        <dbReference type="ARBA" id="ARBA00033181"/>
    </source>
</evidence>